<evidence type="ECO:0000256" key="1">
    <source>
        <dbReference type="SAM" id="MobiDB-lite"/>
    </source>
</evidence>
<feature type="compositionally biased region" description="Polar residues" evidence="1">
    <location>
        <begin position="7"/>
        <end position="16"/>
    </location>
</feature>
<dbReference type="GeneID" id="118425158"/>
<keyword evidence="2" id="KW-0472">Membrane</keyword>
<protein>
    <submittedName>
        <fullName evidence="4">Uncharacterized protein LOC118425158</fullName>
    </submittedName>
</protein>
<accession>A0A9J7LVH1</accession>
<dbReference type="OMA" id="NFRCAGR"/>
<dbReference type="Proteomes" id="UP000001554">
    <property type="component" value="Chromosome 10"/>
</dbReference>
<keyword evidence="2" id="KW-0812">Transmembrane</keyword>
<reference evidence="4" key="2">
    <citation type="submission" date="2025-08" db="UniProtKB">
        <authorList>
            <consortium name="RefSeq"/>
        </authorList>
    </citation>
    <scope>IDENTIFICATION</scope>
    <source>
        <strain evidence="4">S238N-H82</strain>
        <tissue evidence="4">Testes</tissue>
    </source>
</reference>
<dbReference type="AlphaFoldDB" id="A0A9J7LVH1"/>
<dbReference type="OrthoDB" id="10497108at2759"/>
<keyword evidence="3" id="KW-1185">Reference proteome</keyword>
<feature type="transmembrane region" description="Helical" evidence="2">
    <location>
        <begin position="256"/>
        <end position="283"/>
    </location>
</feature>
<gene>
    <name evidence="4" type="primary">LOC118425158</name>
</gene>
<sequence>MERSNKLSRPSTISQETRSHFPVPNNTKDDNKLTVRCRLTDLTCLSKPAPVRLLRFLSRKQNNQARNLTDTGLNMDNALCFRWGGKLPMLNMIAIVLLMVITTAQSQNTTTAVMTEVASTAAGSTHAPTVPAPPPMPVQKLVGSVSAREENGSRLTDLQNEMTALLVESFNGTNSELAPIFQRIEVENVSFTVNFRLVLSKNVNGSDVNGTAAAAVLLGSLSDSGMLGKFLVGDEGVYFWMPTIPEPTEPPFELPYWGPAVAIVSMVVVFVVLVIVAACYIRFKSDKSTLVRHEEEFDAEL</sequence>
<evidence type="ECO:0000313" key="4">
    <source>
        <dbReference type="RefSeq" id="XP_035689877.1"/>
    </source>
</evidence>
<proteinExistence type="predicted"/>
<dbReference type="KEGG" id="bfo:118425158"/>
<reference evidence="3" key="1">
    <citation type="journal article" date="2020" name="Nat. Ecol. Evol.">
        <title>Deeply conserved synteny resolves early events in vertebrate evolution.</title>
        <authorList>
            <person name="Simakov O."/>
            <person name="Marletaz F."/>
            <person name="Yue J.X."/>
            <person name="O'Connell B."/>
            <person name="Jenkins J."/>
            <person name="Brandt A."/>
            <person name="Calef R."/>
            <person name="Tung C.H."/>
            <person name="Huang T.K."/>
            <person name="Schmutz J."/>
            <person name="Satoh N."/>
            <person name="Yu J.K."/>
            <person name="Putnam N.H."/>
            <person name="Green R.E."/>
            <person name="Rokhsar D.S."/>
        </authorList>
    </citation>
    <scope>NUCLEOTIDE SEQUENCE [LARGE SCALE GENOMIC DNA]</scope>
    <source>
        <strain evidence="3">S238N-H82</strain>
    </source>
</reference>
<organism evidence="3 4">
    <name type="scientific">Branchiostoma floridae</name>
    <name type="common">Florida lancelet</name>
    <name type="synonym">Amphioxus</name>
    <dbReference type="NCBI Taxonomy" id="7739"/>
    <lineage>
        <taxon>Eukaryota</taxon>
        <taxon>Metazoa</taxon>
        <taxon>Chordata</taxon>
        <taxon>Cephalochordata</taxon>
        <taxon>Leptocardii</taxon>
        <taxon>Amphioxiformes</taxon>
        <taxon>Branchiostomatidae</taxon>
        <taxon>Branchiostoma</taxon>
    </lineage>
</organism>
<dbReference type="RefSeq" id="XP_035689877.1">
    <property type="nucleotide sequence ID" value="XM_035833984.1"/>
</dbReference>
<evidence type="ECO:0000256" key="2">
    <source>
        <dbReference type="SAM" id="Phobius"/>
    </source>
</evidence>
<name>A0A9J7LVH1_BRAFL</name>
<keyword evidence="2" id="KW-1133">Transmembrane helix</keyword>
<evidence type="ECO:0000313" key="3">
    <source>
        <dbReference type="Proteomes" id="UP000001554"/>
    </source>
</evidence>
<feature type="region of interest" description="Disordered" evidence="1">
    <location>
        <begin position="1"/>
        <end position="29"/>
    </location>
</feature>